<dbReference type="GO" id="GO:0000976">
    <property type="term" value="F:transcription cis-regulatory region binding"/>
    <property type="evidence" value="ECO:0007669"/>
    <property type="project" value="TreeGrafter"/>
</dbReference>
<feature type="domain" description="HTH lacI-type" evidence="4">
    <location>
        <begin position="5"/>
        <end position="59"/>
    </location>
</feature>
<dbReference type="InterPro" id="IPR000843">
    <property type="entry name" value="HTH_LacI"/>
</dbReference>
<dbReference type="CDD" id="cd06267">
    <property type="entry name" value="PBP1_LacI_sugar_binding-like"/>
    <property type="match status" value="1"/>
</dbReference>
<comment type="caution">
    <text evidence="5">The sequence shown here is derived from an EMBL/GenBank/DDBJ whole genome shotgun (WGS) entry which is preliminary data.</text>
</comment>
<keyword evidence="2 5" id="KW-0238">DNA-binding</keyword>
<keyword evidence="1" id="KW-0805">Transcription regulation</keyword>
<dbReference type="PROSITE" id="PS50932">
    <property type="entry name" value="HTH_LACI_2"/>
    <property type="match status" value="1"/>
</dbReference>
<evidence type="ECO:0000313" key="5">
    <source>
        <dbReference type="EMBL" id="HIQ71705.1"/>
    </source>
</evidence>
<name>A0A9D1CQI3_9FIRM</name>
<evidence type="ECO:0000256" key="1">
    <source>
        <dbReference type="ARBA" id="ARBA00023015"/>
    </source>
</evidence>
<dbReference type="PRINTS" id="PR00036">
    <property type="entry name" value="HTHLACI"/>
</dbReference>
<dbReference type="Gene3D" id="3.40.50.2300">
    <property type="match status" value="2"/>
</dbReference>
<dbReference type="GO" id="GO:0003700">
    <property type="term" value="F:DNA-binding transcription factor activity"/>
    <property type="evidence" value="ECO:0007669"/>
    <property type="project" value="TreeGrafter"/>
</dbReference>
<dbReference type="SMART" id="SM00354">
    <property type="entry name" value="HTH_LACI"/>
    <property type="match status" value="1"/>
</dbReference>
<dbReference type="SUPFAM" id="SSF53822">
    <property type="entry name" value="Periplasmic binding protein-like I"/>
    <property type="match status" value="1"/>
</dbReference>
<organism evidence="5 6">
    <name type="scientific">Candidatus Onthenecus intestinigallinarum</name>
    <dbReference type="NCBI Taxonomy" id="2840875"/>
    <lineage>
        <taxon>Bacteria</taxon>
        <taxon>Bacillati</taxon>
        <taxon>Bacillota</taxon>
        <taxon>Clostridia</taxon>
        <taxon>Eubacteriales</taxon>
        <taxon>Candidatus Onthenecus</taxon>
    </lineage>
</organism>
<protein>
    <submittedName>
        <fullName evidence="5">LacI family DNA-binding transcriptional regulator</fullName>
    </submittedName>
</protein>
<dbReference type="InterPro" id="IPR010982">
    <property type="entry name" value="Lambda_DNA-bd_dom_sf"/>
</dbReference>
<dbReference type="SUPFAM" id="SSF47413">
    <property type="entry name" value="lambda repressor-like DNA-binding domains"/>
    <property type="match status" value="1"/>
</dbReference>
<keyword evidence="3" id="KW-0804">Transcription</keyword>
<proteinExistence type="predicted"/>
<dbReference type="PANTHER" id="PTHR30146:SF153">
    <property type="entry name" value="LACTOSE OPERON REPRESSOR"/>
    <property type="match status" value="1"/>
</dbReference>
<dbReference type="EMBL" id="DVFJ01000017">
    <property type="protein sequence ID" value="HIQ71705.1"/>
    <property type="molecule type" value="Genomic_DNA"/>
</dbReference>
<accession>A0A9D1CQI3</accession>
<dbReference type="Pfam" id="PF13377">
    <property type="entry name" value="Peripla_BP_3"/>
    <property type="match status" value="1"/>
</dbReference>
<reference evidence="5" key="1">
    <citation type="submission" date="2020-10" db="EMBL/GenBank/DDBJ databases">
        <authorList>
            <person name="Gilroy R."/>
        </authorList>
    </citation>
    <scope>NUCLEOTIDE SEQUENCE</scope>
    <source>
        <strain evidence="5">ChiSxjej2B14-6234</strain>
    </source>
</reference>
<dbReference type="Gene3D" id="1.10.260.40">
    <property type="entry name" value="lambda repressor-like DNA-binding domains"/>
    <property type="match status" value="1"/>
</dbReference>
<dbReference type="AlphaFoldDB" id="A0A9D1CQI3"/>
<evidence type="ECO:0000259" key="4">
    <source>
        <dbReference type="PROSITE" id="PS50932"/>
    </source>
</evidence>
<sequence length="338" mass="36473">MQGKATIRDVARRAGVSIATVSRYLNRSGPVDEATGLRIARAVEETRYAPSMAASSLKTQRAHMVLLVVPDVCNPFYSAMAREVQRLAGARGYAMALFNTGERAQEEEEAVRLARQMYAGGILFASVDAQERVMRALQGSGIPVVGLNAYARAPFDVVHVGEPGGTYLAARHLIFLGHRRIAFAGGVPGSVIGRNRLEGYERALREAGLRPLQEDVLETGFGQEDGYRAGCFFAALRRPPTAICCANDLIALGAVQALRERGLRVPQDVSVTGMDDIPYAALSSPRLTTVTNDSGVFAREGVRMLFERIDGRYDGPAREASVAHVLVVRDSTAPPADE</sequence>
<dbReference type="Pfam" id="PF00356">
    <property type="entry name" value="LacI"/>
    <property type="match status" value="1"/>
</dbReference>
<dbReference type="CDD" id="cd01392">
    <property type="entry name" value="HTH_LacI"/>
    <property type="match status" value="1"/>
</dbReference>
<reference evidence="5" key="2">
    <citation type="journal article" date="2021" name="PeerJ">
        <title>Extensive microbial diversity within the chicken gut microbiome revealed by metagenomics and culture.</title>
        <authorList>
            <person name="Gilroy R."/>
            <person name="Ravi A."/>
            <person name="Getino M."/>
            <person name="Pursley I."/>
            <person name="Horton D.L."/>
            <person name="Alikhan N.F."/>
            <person name="Baker D."/>
            <person name="Gharbi K."/>
            <person name="Hall N."/>
            <person name="Watson M."/>
            <person name="Adriaenssens E.M."/>
            <person name="Foster-Nyarko E."/>
            <person name="Jarju S."/>
            <person name="Secka A."/>
            <person name="Antonio M."/>
            <person name="Oren A."/>
            <person name="Chaudhuri R.R."/>
            <person name="La Ragione R."/>
            <person name="Hildebrand F."/>
            <person name="Pallen M.J."/>
        </authorList>
    </citation>
    <scope>NUCLEOTIDE SEQUENCE</scope>
    <source>
        <strain evidence="5">ChiSxjej2B14-6234</strain>
    </source>
</reference>
<dbReference type="InterPro" id="IPR046335">
    <property type="entry name" value="LacI/GalR-like_sensor"/>
</dbReference>
<dbReference type="Proteomes" id="UP000886887">
    <property type="component" value="Unassembled WGS sequence"/>
</dbReference>
<evidence type="ECO:0000256" key="3">
    <source>
        <dbReference type="ARBA" id="ARBA00023163"/>
    </source>
</evidence>
<evidence type="ECO:0000313" key="6">
    <source>
        <dbReference type="Proteomes" id="UP000886887"/>
    </source>
</evidence>
<dbReference type="PANTHER" id="PTHR30146">
    <property type="entry name" value="LACI-RELATED TRANSCRIPTIONAL REPRESSOR"/>
    <property type="match status" value="1"/>
</dbReference>
<dbReference type="InterPro" id="IPR028082">
    <property type="entry name" value="Peripla_BP_I"/>
</dbReference>
<evidence type="ECO:0000256" key="2">
    <source>
        <dbReference type="ARBA" id="ARBA00023125"/>
    </source>
</evidence>
<dbReference type="PROSITE" id="PS00356">
    <property type="entry name" value="HTH_LACI_1"/>
    <property type="match status" value="1"/>
</dbReference>
<gene>
    <name evidence="5" type="ORF">IAB73_05805</name>
</gene>